<dbReference type="EMBL" id="BGPR01000965">
    <property type="protein sequence ID" value="GBM41504.1"/>
    <property type="molecule type" value="Genomic_DNA"/>
</dbReference>
<dbReference type="Proteomes" id="UP000499080">
    <property type="component" value="Unassembled WGS sequence"/>
</dbReference>
<comment type="caution">
    <text evidence="1">The sequence shown here is derived from an EMBL/GenBank/DDBJ whole genome shotgun (WGS) entry which is preliminary data.</text>
</comment>
<organism evidence="1 2">
    <name type="scientific">Araneus ventricosus</name>
    <name type="common">Orbweaver spider</name>
    <name type="synonym">Epeira ventricosa</name>
    <dbReference type="NCBI Taxonomy" id="182803"/>
    <lineage>
        <taxon>Eukaryota</taxon>
        <taxon>Metazoa</taxon>
        <taxon>Ecdysozoa</taxon>
        <taxon>Arthropoda</taxon>
        <taxon>Chelicerata</taxon>
        <taxon>Arachnida</taxon>
        <taxon>Araneae</taxon>
        <taxon>Araneomorphae</taxon>
        <taxon>Entelegynae</taxon>
        <taxon>Araneoidea</taxon>
        <taxon>Araneidae</taxon>
        <taxon>Araneus</taxon>
    </lineage>
</organism>
<protein>
    <submittedName>
        <fullName evidence="1">Uncharacterized protein</fullName>
    </submittedName>
</protein>
<evidence type="ECO:0000313" key="2">
    <source>
        <dbReference type="Proteomes" id="UP000499080"/>
    </source>
</evidence>
<keyword evidence="2" id="KW-1185">Reference proteome</keyword>
<gene>
    <name evidence="1" type="ORF">AVEN_265725_1</name>
</gene>
<proteinExistence type="predicted"/>
<evidence type="ECO:0000313" key="1">
    <source>
        <dbReference type="EMBL" id="GBM41504.1"/>
    </source>
</evidence>
<dbReference type="AlphaFoldDB" id="A0A4Y2FPC6"/>
<sequence length="114" mass="12971">MTMKTPELVPLLQTSILHQPEDGWPPKYDLKCEGPTYTADLLWNQVSNMKTACPGDKILPLAHHCLKRCLKILNSHFDFVPFSILISFSDKLIYAPHISFIRVILKNSHCPGLE</sequence>
<reference evidence="1 2" key="1">
    <citation type="journal article" date="2019" name="Sci. Rep.">
        <title>Orb-weaving spider Araneus ventricosus genome elucidates the spidroin gene catalogue.</title>
        <authorList>
            <person name="Kono N."/>
            <person name="Nakamura H."/>
            <person name="Ohtoshi R."/>
            <person name="Moran D.A.P."/>
            <person name="Shinohara A."/>
            <person name="Yoshida Y."/>
            <person name="Fujiwara M."/>
            <person name="Mori M."/>
            <person name="Tomita M."/>
            <person name="Arakawa K."/>
        </authorList>
    </citation>
    <scope>NUCLEOTIDE SEQUENCE [LARGE SCALE GENOMIC DNA]</scope>
</reference>
<name>A0A4Y2FPC6_ARAVE</name>
<accession>A0A4Y2FPC6</accession>